<feature type="transmembrane region" description="Helical" evidence="8">
    <location>
        <begin position="170"/>
        <end position="188"/>
    </location>
</feature>
<keyword evidence="3 8" id="KW-0812">Transmembrane</keyword>
<evidence type="ECO:0000256" key="4">
    <source>
        <dbReference type="ARBA" id="ARBA00022989"/>
    </source>
</evidence>
<keyword evidence="2 8" id="KW-1003">Cell membrane</keyword>
<comment type="subcellular location">
    <subcellularLocation>
        <location evidence="1 8">Cell membrane</location>
        <topology evidence="1 8">Multi-pass membrane protein</topology>
    </subcellularLocation>
</comment>
<dbReference type="Proteomes" id="UP001159363">
    <property type="component" value="Chromosome 2"/>
</dbReference>
<dbReference type="PANTHER" id="PTHR21143">
    <property type="entry name" value="INVERTEBRATE GUSTATORY RECEPTOR"/>
    <property type="match status" value="1"/>
</dbReference>
<evidence type="ECO:0000256" key="1">
    <source>
        <dbReference type="ARBA" id="ARBA00004651"/>
    </source>
</evidence>
<evidence type="ECO:0000256" key="5">
    <source>
        <dbReference type="ARBA" id="ARBA00023136"/>
    </source>
</evidence>
<keyword evidence="4 8" id="KW-1133">Transmembrane helix</keyword>
<evidence type="ECO:0000256" key="6">
    <source>
        <dbReference type="ARBA" id="ARBA00023170"/>
    </source>
</evidence>
<evidence type="ECO:0000313" key="9">
    <source>
        <dbReference type="EMBL" id="KAJ8894013.1"/>
    </source>
</evidence>
<evidence type="ECO:0000256" key="3">
    <source>
        <dbReference type="ARBA" id="ARBA00022692"/>
    </source>
</evidence>
<name>A0ABQ9IBJ4_9NEOP</name>
<feature type="transmembrane region" description="Helical" evidence="8">
    <location>
        <begin position="111"/>
        <end position="134"/>
    </location>
</feature>
<dbReference type="InterPro" id="IPR013604">
    <property type="entry name" value="7TM_chemorcpt"/>
</dbReference>
<comment type="similarity">
    <text evidence="8">Belongs to the insect chemoreceptor superfamily. Gustatory receptor (GR) family.</text>
</comment>
<keyword evidence="6 8" id="KW-0675">Receptor</keyword>
<feature type="transmembrane region" description="Helical" evidence="8">
    <location>
        <begin position="208"/>
        <end position="224"/>
    </location>
</feature>
<protein>
    <recommendedName>
        <fullName evidence="8">Gustatory receptor</fullName>
    </recommendedName>
</protein>
<organism evidence="9 10">
    <name type="scientific">Dryococelus australis</name>
    <dbReference type="NCBI Taxonomy" id="614101"/>
    <lineage>
        <taxon>Eukaryota</taxon>
        <taxon>Metazoa</taxon>
        <taxon>Ecdysozoa</taxon>
        <taxon>Arthropoda</taxon>
        <taxon>Hexapoda</taxon>
        <taxon>Insecta</taxon>
        <taxon>Pterygota</taxon>
        <taxon>Neoptera</taxon>
        <taxon>Polyneoptera</taxon>
        <taxon>Phasmatodea</taxon>
        <taxon>Verophasmatodea</taxon>
        <taxon>Anareolatae</taxon>
        <taxon>Phasmatidae</taxon>
        <taxon>Eurycanthinae</taxon>
        <taxon>Dryococelus</taxon>
    </lineage>
</organism>
<evidence type="ECO:0000256" key="7">
    <source>
        <dbReference type="ARBA" id="ARBA00023224"/>
    </source>
</evidence>
<evidence type="ECO:0000256" key="2">
    <source>
        <dbReference type="ARBA" id="ARBA00022475"/>
    </source>
</evidence>
<keyword evidence="7 8" id="KW-0807">Transducer</keyword>
<feature type="transmembrane region" description="Helical" evidence="8">
    <location>
        <begin position="76"/>
        <end position="99"/>
    </location>
</feature>
<gene>
    <name evidence="9" type="ORF">PR048_006623</name>
</gene>
<dbReference type="Pfam" id="PF08395">
    <property type="entry name" value="7tm_7"/>
    <property type="match status" value="1"/>
</dbReference>
<proteinExistence type="inferred from homology"/>
<comment type="caution">
    <text evidence="9">The sequence shown here is derived from an EMBL/GenBank/DDBJ whole genome shotgun (WGS) entry which is preliminary data.</text>
</comment>
<comment type="caution">
    <text evidence="8">Lacks conserved residue(s) required for the propagation of feature annotation.</text>
</comment>
<accession>A0ABQ9IBJ4</accession>
<comment type="function">
    <text evidence="8">Gustatory receptor which mediates acceptance or avoidance behavior, depending on its substrates.</text>
</comment>
<dbReference type="EMBL" id="JARBHB010000002">
    <property type="protein sequence ID" value="KAJ8894013.1"/>
    <property type="molecule type" value="Genomic_DNA"/>
</dbReference>
<keyword evidence="10" id="KW-1185">Reference proteome</keyword>
<evidence type="ECO:0000313" key="10">
    <source>
        <dbReference type="Proteomes" id="UP001159363"/>
    </source>
</evidence>
<dbReference type="PANTHER" id="PTHR21143:SF104">
    <property type="entry name" value="GUSTATORY RECEPTOR 8A-RELATED"/>
    <property type="match status" value="1"/>
</dbReference>
<keyword evidence="5 8" id="KW-0472">Membrane</keyword>
<sequence length="373" mass="41001">MFSLSNNCFKNAHSFTKAAISGSPTPSVAVKEDNFYACLEPIATASQMLGLETFRPTIAIQDDGISWPVLERSSRATVYTIIFGTVVIALYIVDVYLSLHEHYSGLSLMLSLSHLISITFATIASLSGIAGMIVNNEYRQKILQIFVRVDLLLLKNVGEYYRTWARSTRLLLIFAFIIVAVATCTELSTFNVSTQGFLLGISLHARDFIAITIVANYASIVLLVRQRIVLLNSHLQDTCLKEGININTHDLRCPPFRTNMEKPTTCTRHGTESAMWTGIYLTEAVVIISACSATVQAAKKTAVIVEDLLLETGIDEEARVQLKEFSVQIDITELEFTAAGLFTLELSLISSMAASVMSHVLVLLQVNPPGTPK</sequence>
<evidence type="ECO:0000256" key="8">
    <source>
        <dbReference type="RuleBase" id="RU363108"/>
    </source>
</evidence>
<reference evidence="9 10" key="1">
    <citation type="submission" date="2023-02" db="EMBL/GenBank/DDBJ databases">
        <title>LHISI_Scaffold_Assembly.</title>
        <authorList>
            <person name="Stuart O.P."/>
            <person name="Cleave R."/>
            <person name="Magrath M.J.L."/>
            <person name="Mikheyev A.S."/>
        </authorList>
    </citation>
    <scope>NUCLEOTIDE SEQUENCE [LARGE SCALE GENOMIC DNA]</scope>
    <source>
        <strain evidence="9">Daus_M_001</strain>
        <tissue evidence="9">Leg muscle</tissue>
    </source>
</reference>